<protein>
    <submittedName>
        <fullName evidence="1">ADOR31</fullName>
    </submittedName>
</protein>
<dbReference type="EMBL" id="KM226332">
    <property type="protein sequence ID" value="AJA91671.1"/>
    <property type="molecule type" value="Genomic_DNA"/>
</dbReference>
<accession>A0A0A7V0M5</accession>
<organismHost>
    <name type="scientific">Adoxophyes</name>
    <dbReference type="NCBI Taxonomy" id="85584"/>
</organismHost>
<organism evidence="1">
    <name type="scientific">Adoxophyes orana granulovirus</name>
    <name type="common">AoGV</name>
    <dbReference type="NCBI Taxonomy" id="170617"/>
    <lineage>
        <taxon>Viruses</taxon>
        <taxon>Viruses incertae sedis</taxon>
        <taxon>Naldaviricetes</taxon>
        <taxon>Lefavirales</taxon>
        <taxon>Baculoviridae</taxon>
        <taxon>Betabaculovirus</taxon>
        <taxon>Betabaculovirus adoranae</taxon>
    </lineage>
</organism>
<evidence type="ECO:0000313" key="1">
    <source>
        <dbReference type="EMBL" id="AJA91671.1"/>
    </source>
</evidence>
<reference evidence="1" key="1">
    <citation type="journal article" date="2015" name="J. Gen. Virol.">
        <title>Isolation of an Adoxophyes orana granulovirus (AdorGV) occlusion body morphology mutant: biological activity, genome sequence and relationship to other isolates of AdorGV.</title>
        <authorList>
            <person name="Nakai M."/>
            <person name="Harrison R.L."/>
            <person name="Uchida H."/>
            <person name="Ukuda R."/>
            <person name="Hikihara S."/>
            <person name="Ishii K."/>
            <person name="Kunimi Y."/>
        </authorList>
    </citation>
    <scope>NUCLEOTIDE SEQUENCE</scope>
    <source>
        <strain evidence="1">Miyazaki</strain>
    </source>
</reference>
<proteinExistence type="predicted"/>
<sequence length="58" mass="7031">MRLTHYNRNLCLYRQARVFILIKAIDNESWSLIRRMSVESLFTALLLWSWSSSRSLRQ</sequence>
<name>A0A0A7V0M5_GVAO</name>